<sequence>DVRAVAGLGQLELGAAGDDLLAELNESLDDVAKVERFRPAAANREHVGGERALCRRVPPQLVEHHFRSRIALEVDHHADALAVRFVAN</sequence>
<comment type="caution">
    <text evidence="1">The sequence shown here is derived from an EMBL/GenBank/DDBJ whole genome shotgun (WGS) entry which is preliminary data.</text>
</comment>
<evidence type="ECO:0000313" key="1">
    <source>
        <dbReference type="EMBL" id="GFD57550.1"/>
    </source>
</evidence>
<dbReference type="EMBL" id="BKCJ011842268">
    <property type="protein sequence ID" value="GFD57550.1"/>
    <property type="molecule type" value="Genomic_DNA"/>
</dbReference>
<feature type="non-terminal residue" evidence="1">
    <location>
        <position position="88"/>
    </location>
</feature>
<gene>
    <name evidence="1" type="ORF">Tci_929519</name>
</gene>
<name>A0A699XGK8_TANCI</name>
<accession>A0A699XGK8</accession>
<reference evidence="1" key="1">
    <citation type="journal article" date="2019" name="Sci. Rep.">
        <title>Draft genome of Tanacetum cinerariifolium, the natural source of mosquito coil.</title>
        <authorList>
            <person name="Yamashiro T."/>
            <person name="Shiraishi A."/>
            <person name="Satake H."/>
            <person name="Nakayama K."/>
        </authorList>
    </citation>
    <scope>NUCLEOTIDE SEQUENCE</scope>
</reference>
<organism evidence="1">
    <name type="scientific">Tanacetum cinerariifolium</name>
    <name type="common">Dalmatian daisy</name>
    <name type="synonym">Chrysanthemum cinerariifolium</name>
    <dbReference type="NCBI Taxonomy" id="118510"/>
    <lineage>
        <taxon>Eukaryota</taxon>
        <taxon>Viridiplantae</taxon>
        <taxon>Streptophyta</taxon>
        <taxon>Embryophyta</taxon>
        <taxon>Tracheophyta</taxon>
        <taxon>Spermatophyta</taxon>
        <taxon>Magnoliopsida</taxon>
        <taxon>eudicotyledons</taxon>
        <taxon>Gunneridae</taxon>
        <taxon>Pentapetalae</taxon>
        <taxon>asterids</taxon>
        <taxon>campanulids</taxon>
        <taxon>Asterales</taxon>
        <taxon>Asteraceae</taxon>
        <taxon>Asteroideae</taxon>
        <taxon>Anthemideae</taxon>
        <taxon>Anthemidinae</taxon>
        <taxon>Tanacetum</taxon>
    </lineage>
</organism>
<dbReference type="AlphaFoldDB" id="A0A699XGK8"/>
<protein>
    <submittedName>
        <fullName evidence="1">Uncharacterized protein</fullName>
    </submittedName>
</protein>
<feature type="non-terminal residue" evidence="1">
    <location>
        <position position="1"/>
    </location>
</feature>
<proteinExistence type="predicted"/>